<reference evidence="2" key="2">
    <citation type="submission" date="2020-09" db="EMBL/GenBank/DDBJ databases">
        <authorList>
            <person name="Sun Q."/>
            <person name="Zhou Y."/>
        </authorList>
    </citation>
    <scope>NUCLEOTIDE SEQUENCE</scope>
    <source>
        <strain evidence="2">CGMCC 1.15360</strain>
    </source>
</reference>
<dbReference type="Pfam" id="PF11130">
    <property type="entry name" value="TraC_F_IV"/>
    <property type="match status" value="1"/>
</dbReference>
<dbReference type="SUPFAM" id="SSF52540">
    <property type="entry name" value="P-loop containing nucleoside triphosphate hydrolases"/>
    <property type="match status" value="1"/>
</dbReference>
<dbReference type="InterPro" id="IPR003593">
    <property type="entry name" value="AAA+_ATPase"/>
</dbReference>
<keyword evidence="3" id="KW-1185">Reference proteome</keyword>
<evidence type="ECO:0000313" key="3">
    <source>
        <dbReference type="Proteomes" id="UP000612349"/>
    </source>
</evidence>
<dbReference type="InterPro" id="IPR027417">
    <property type="entry name" value="P-loop_NTPase"/>
</dbReference>
<name>A0A917DW50_9SPHN</name>
<dbReference type="Proteomes" id="UP000612349">
    <property type="component" value="Unassembled WGS sequence"/>
</dbReference>
<dbReference type="InterPro" id="IPR014117">
    <property type="entry name" value="TraC-F-type"/>
</dbReference>
<dbReference type="OrthoDB" id="7167455at2"/>
<dbReference type="InterPro" id="IPR025955">
    <property type="entry name" value="TraC/Conjuga_ATPase"/>
</dbReference>
<dbReference type="InterPro" id="IPR053155">
    <property type="entry name" value="F-pilin_assembly_TraC"/>
</dbReference>
<dbReference type="Gene3D" id="3.40.50.300">
    <property type="entry name" value="P-loop containing nucleotide triphosphate hydrolases"/>
    <property type="match status" value="1"/>
</dbReference>
<dbReference type="NCBIfam" id="TIGR02746">
    <property type="entry name" value="TraC-F-type"/>
    <property type="match status" value="1"/>
</dbReference>
<dbReference type="PANTHER" id="PTHR38467:SF1">
    <property type="entry name" value="CONJUGATIVE TRANSFER: ASSEMBLY"/>
    <property type="match status" value="1"/>
</dbReference>
<dbReference type="RefSeq" id="WP_066769069.1">
    <property type="nucleotide sequence ID" value="NZ_BMIP01000007.1"/>
</dbReference>
<reference evidence="2" key="1">
    <citation type="journal article" date="2014" name="Int. J. Syst. Evol. Microbiol.">
        <title>Complete genome sequence of Corynebacterium casei LMG S-19264T (=DSM 44701T), isolated from a smear-ripened cheese.</title>
        <authorList>
            <consortium name="US DOE Joint Genome Institute (JGI-PGF)"/>
            <person name="Walter F."/>
            <person name="Albersmeier A."/>
            <person name="Kalinowski J."/>
            <person name="Ruckert C."/>
        </authorList>
    </citation>
    <scope>NUCLEOTIDE SEQUENCE</scope>
    <source>
        <strain evidence="2">CGMCC 1.15360</strain>
    </source>
</reference>
<dbReference type="Gene3D" id="1.10.8.730">
    <property type="match status" value="1"/>
</dbReference>
<evidence type="ECO:0000313" key="2">
    <source>
        <dbReference type="EMBL" id="GGD76957.1"/>
    </source>
</evidence>
<comment type="caution">
    <text evidence="2">The sequence shown here is derived from an EMBL/GenBank/DDBJ whole genome shotgun (WGS) entry which is preliminary data.</text>
</comment>
<protein>
    <submittedName>
        <fullName evidence="2">Conjugal transfer protein TraC</fullName>
    </submittedName>
</protein>
<dbReference type="InterPro" id="IPR043964">
    <property type="entry name" value="P-loop_TraG"/>
</dbReference>
<dbReference type="CDD" id="cd01127">
    <property type="entry name" value="TrwB_TraG_TraD_VirD4"/>
    <property type="match status" value="1"/>
</dbReference>
<accession>A0A917DW50</accession>
<gene>
    <name evidence="2" type="primary">traC</name>
    <name evidence="2" type="ORF">GCM10010990_28330</name>
</gene>
<dbReference type="Pfam" id="PF19044">
    <property type="entry name" value="P-loop_TraG"/>
    <property type="match status" value="2"/>
</dbReference>
<proteinExistence type="predicted"/>
<feature type="domain" description="AAA+ ATPase" evidence="1">
    <location>
        <begin position="477"/>
        <end position="748"/>
    </location>
</feature>
<organism evidence="2 3">
    <name type="scientific">Croceicoccus mobilis</name>
    <dbReference type="NCBI Taxonomy" id="1703339"/>
    <lineage>
        <taxon>Bacteria</taxon>
        <taxon>Pseudomonadati</taxon>
        <taxon>Pseudomonadota</taxon>
        <taxon>Alphaproteobacteria</taxon>
        <taxon>Sphingomonadales</taxon>
        <taxon>Erythrobacteraceae</taxon>
        <taxon>Croceicoccus</taxon>
    </lineage>
</organism>
<sequence>MTLSIGTLADRVLTGLLGDAEHGEAARPALMLDMLSDWLPYRVFDPASRLYVNARSKGFVLAVTPLIGADERTGEILGAWFSEGLPEGACVQILHYASPRISRIVAPWFAPRYLQGGVYEAIARHRARRLYGLVWKSGSSDAPFHARHHQVVISVGVPSKSQVPSDELAQARDGLVSMLKSLNLGVSEVQPEALIALVDDLTSPTTAPQDDALAYNPHDSIASQILRRDIELTVEDDRLVLATERFRATGEEHDGVPEIGTVYPDAFDVRHYAVRNMPARWAPWECARLIGDLFTDKLRFPCPAATMLCLVYPDRQAAEAKAGYKFMRTTTLAGSKSARFLPRLAEQSAEWQHVQAELQEGRRLVKVFYGLTSFSPLGEGDRHERAIKSIYKAAGWDLADERFLQIQGLVAALPLTLADGLASDMARLKRMRTLLSTTAAHIAPMQGEYLGGPLPHLLLVGRRGQPFYWSPFENEAGNHNVAICGKSGSGKSVLLQEMCAALRGAGAEVVVIDDGRSFEHSVKLQGGRFVEFTLASGFCLNPFSMIDATRAEDDEDYRLDCFAMVKAIIGQMARYSAPLNDTERGLIDKAVNEVWSAHGPAASVTAVGEALAASDKPAAHDLATALAPFMQGGTYGAFFEGQASLEANAPFIVYEMSDLAAREELRAVVLSAIMFMTSQAMTRSDRSVKKLLLIDEAWSLLKGGSMGEFVETYARTCRKYGGALATATQSLNDYYKSDGATAALENSDWMLILQQKSETIADFKASKRLDMDDRSETLIRSLKRSGTDYSEVFIKGPETEAIGRLVLDPFSATLFSSSPGTFAAIEHEIARGHQLADAIERIAFPETHTPD</sequence>
<dbReference type="AlphaFoldDB" id="A0A917DW50"/>
<dbReference type="EMBL" id="BMIP01000007">
    <property type="protein sequence ID" value="GGD76957.1"/>
    <property type="molecule type" value="Genomic_DNA"/>
</dbReference>
<dbReference type="SMART" id="SM00382">
    <property type="entry name" value="AAA"/>
    <property type="match status" value="1"/>
</dbReference>
<evidence type="ECO:0000259" key="1">
    <source>
        <dbReference type="SMART" id="SM00382"/>
    </source>
</evidence>
<dbReference type="PANTHER" id="PTHR38467">
    <property type="match status" value="1"/>
</dbReference>